<name>F4JES7_ARATH</name>
<evidence type="ECO:0000256" key="2">
    <source>
        <dbReference type="SAM" id="MobiDB-lite"/>
    </source>
</evidence>
<protein>
    <submittedName>
        <fullName evidence="4">Amino-terminal region of chorein</fullName>
    </submittedName>
</protein>
<gene>
    <name evidence="3 4" type="ordered locus">At3g20720</name>
</gene>
<dbReference type="ProteomicsDB" id="214252"/>
<dbReference type="PANTHER" id="PTHR22774:SF11">
    <property type="entry name" value="CHOREIN N-TERMINAL DOMAIN-CONTAINING PROTEIN"/>
    <property type="match status" value="1"/>
</dbReference>
<reference evidence="5" key="2">
    <citation type="journal article" date="2017" name="Plant J.">
        <title>Araport11: a complete reannotation of the Arabidopsis thaliana reference genome.</title>
        <authorList>
            <person name="Cheng C.Y."/>
            <person name="Krishnakumar V."/>
            <person name="Chan A.P."/>
            <person name="Thibaud-Nissen F."/>
            <person name="Schobel S."/>
            <person name="Town C.D."/>
        </authorList>
    </citation>
    <scope>GENOME REANNOTATION</scope>
    <source>
        <strain evidence="5">cv. Columbia</strain>
    </source>
</reference>
<dbReference type="Araport" id="AT3G20720"/>
<dbReference type="InterPro" id="IPR026728">
    <property type="entry name" value="BLTP3A/B"/>
</dbReference>
<dbReference type="RefSeq" id="NP_188708.4">
    <property type="nucleotide sequence ID" value="NM_112963.5"/>
</dbReference>
<dbReference type="TAIR" id="AT3G20720"/>
<reference evidence="4 5" key="1">
    <citation type="journal article" date="2000" name="Nature">
        <title>Sequence and analysis of chromosome 3 of the plant Arabidopsis thaliana.</title>
        <authorList>
            <consortium name="European Union Chromosome 3 Arabidopsis Sequencing Consortium"/>
            <consortium name="Institute for Genomic Research"/>
            <consortium name="Kazusa DNA Research Institute"/>
            <person name="Salanoubat M."/>
            <person name="Lemcke K."/>
            <person name="Rieger M."/>
            <person name="Ansorge W."/>
            <person name="Unseld M."/>
            <person name="Fartmann B."/>
            <person name="Valle G."/>
            <person name="Blocker H."/>
            <person name="Perez-Alonso M."/>
            <person name="Obermaier B."/>
            <person name="Delseny M."/>
            <person name="Boutry M."/>
            <person name="Grivell L.A."/>
            <person name="Mache R."/>
            <person name="Puigdomenech P."/>
            <person name="De Simone V."/>
            <person name="Choisne N."/>
            <person name="Artiguenave F."/>
            <person name="Robert C."/>
            <person name="Brottier P."/>
            <person name="Wincker P."/>
            <person name="Cattolico L."/>
            <person name="Weissenbach J."/>
            <person name="Saurin W."/>
            <person name="Quetier F."/>
            <person name="Schafer M."/>
            <person name="Muller-Auer S."/>
            <person name="Gabel C."/>
            <person name="Fuchs M."/>
            <person name="Benes V."/>
            <person name="Wurmbach E."/>
            <person name="Drzonek H."/>
            <person name="Erfle H."/>
            <person name="Jordan N."/>
            <person name="Bangert S."/>
            <person name="Wiedelmann R."/>
            <person name="Kranz H."/>
            <person name="Voss H."/>
            <person name="Holland R."/>
            <person name="Brandt P."/>
            <person name="Nyakatura G."/>
            <person name="Vezzi A."/>
            <person name="D'Angelo M."/>
            <person name="Pallavicini A."/>
            <person name="Toppo S."/>
            <person name="Simionati B."/>
            <person name="Conrad A."/>
            <person name="Hornischer K."/>
            <person name="Kauer G."/>
            <person name="Lohnert T.H."/>
            <person name="Nordsiek G."/>
            <person name="Reichelt J."/>
            <person name="Scharfe M."/>
            <person name="Schon O."/>
            <person name="Bargues M."/>
            <person name="Terol J."/>
            <person name="Climent J."/>
            <person name="Navarro P."/>
            <person name="Collado C."/>
            <person name="Perez-Perez A."/>
            <person name="Ottenwalder B."/>
            <person name="Duchemin D."/>
            <person name="Cooke R."/>
            <person name="Laudie M."/>
            <person name="Berger-Llauro C."/>
            <person name="Purnelle B."/>
            <person name="Masuy D."/>
            <person name="de Haan M."/>
            <person name="Maarse A.C."/>
            <person name="Alcaraz J.P."/>
            <person name="Cottet A."/>
            <person name="Casacuberta E."/>
            <person name="Monfort A."/>
            <person name="Argiriou A."/>
            <person name="flores M."/>
            <person name="Liguori R."/>
            <person name="Vitale D."/>
            <person name="Mannhaupt G."/>
            <person name="Haase D."/>
            <person name="Schoof H."/>
            <person name="Rudd S."/>
            <person name="Zaccaria P."/>
            <person name="Mewes H.W."/>
            <person name="Mayer K.F."/>
            <person name="Kaul S."/>
            <person name="Town C.D."/>
            <person name="Koo H.L."/>
            <person name="Tallon L.J."/>
            <person name="Jenkins J."/>
            <person name="Rooney T."/>
            <person name="Rizzo M."/>
            <person name="Walts A."/>
            <person name="Utterback T."/>
            <person name="Fujii C.Y."/>
            <person name="Shea T.P."/>
            <person name="Creasy T.H."/>
            <person name="Haas B."/>
            <person name="Maiti R."/>
            <person name="Wu D."/>
            <person name="Peterson J."/>
            <person name="Van Aken S."/>
            <person name="Pai G."/>
            <person name="Militscher J."/>
            <person name="Sellers P."/>
            <person name="Gill J.E."/>
            <person name="Feldblyum T.V."/>
            <person name="Preuss D."/>
            <person name="Lin X."/>
            <person name="Nierman W.C."/>
            <person name="Salzberg S.L."/>
            <person name="White O."/>
            <person name="Venter J.C."/>
            <person name="Fraser C.M."/>
            <person name="Kaneko T."/>
            <person name="Nakamura Y."/>
            <person name="Sato S."/>
            <person name="Kato T."/>
            <person name="Asamizu E."/>
            <person name="Sasamoto S."/>
            <person name="Kimura T."/>
            <person name="Idesawa K."/>
            <person name="Kawashima K."/>
            <person name="Kishida Y."/>
            <person name="Kiyokawa C."/>
            <person name="Kohara M."/>
            <person name="Matsumoto M."/>
            <person name="Matsuno A."/>
            <person name="Muraki A."/>
            <person name="Nakayama S."/>
            <person name="Nakazaki N."/>
            <person name="Shinpo S."/>
            <person name="Takeuchi C."/>
            <person name="Wada T."/>
            <person name="Watanabe A."/>
            <person name="Yamada M."/>
            <person name="Yasuda M."/>
            <person name="Tabata S."/>
        </authorList>
    </citation>
    <scope>NUCLEOTIDE SEQUENCE [LARGE SCALE GENOMIC DNA]</scope>
    <source>
        <strain evidence="5">cv. Columbia</strain>
    </source>
</reference>
<dbReference type="SMR" id="F4JES7"/>
<evidence type="ECO:0007829" key="6">
    <source>
        <dbReference type="PeptideAtlas" id="F4JES7"/>
    </source>
</evidence>
<evidence type="ECO:0000313" key="4">
    <source>
        <dbReference type="EMBL" id="AEE76415.1"/>
    </source>
</evidence>
<accession>F4JES7</accession>
<evidence type="ECO:0007829" key="7">
    <source>
        <dbReference type="ProteomicsDB" id="F4JES7"/>
    </source>
</evidence>
<dbReference type="GeneID" id="821620"/>
<dbReference type="Proteomes" id="UP000006548">
    <property type="component" value="Chromosome 3"/>
</dbReference>
<evidence type="ECO:0000313" key="5">
    <source>
        <dbReference type="Proteomes" id="UP000006548"/>
    </source>
</evidence>
<feature type="compositionally biased region" description="Low complexity" evidence="2">
    <location>
        <begin position="102"/>
        <end position="114"/>
    </location>
</feature>
<dbReference type="AlphaFoldDB" id="F4JES7"/>
<feature type="coiled-coil region" evidence="1">
    <location>
        <begin position="1063"/>
        <end position="1121"/>
    </location>
</feature>
<proteinExistence type="evidence at protein level"/>
<keyword evidence="6 7" id="KW-1267">Proteomics identification</keyword>
<dbReference type="Pfam" id="PF24917">
    <property type="entry name" value="BLTP3A_B"/>
    <property type="match status" value="1"/>
</dbReference>
<sequence length="1122" mass="122847">MESILARALEYTLKYWLKSFTRDQFKLQGRTAQLSNLDINGEAIHASMGLPPALSVTTAKVGKLEIMLPYVSNVQTEPIVVQIDKLDLVLEENPDADVTKGPSSSQSPTASAKSNGYGFADKIADGMTLQVKVVNLLLETGGGANREGGAAWAAPLASITIRNLVLYTTNESWKVVNLKEARDFSTNTGFIYLFKKLEWEALSIDLLPHPDMFTEANLARSEEANLRDEDGAKRITVQRTALNSPLGLEVQLHIPEAVCPALSEPGLRALLRFLTGMYLCLNRGDVDPKSQQSAEAAGRSLVSVLVDHVFLCIKDAEFQLELLMQSLLFSRACVSDGESANYLTKILIGGLFLRDAFSRSPCALIQPSMKAAAEDLAIPDFAKNFCPLIYPLDSGPWQIVQDVPLISLHSLQVKPSPKPPHFFSKTVIQCQPLMVHLQEEACLRISSFLADGIVVNPGDVLPDNSVNSLLFTLKELDVSVPLDMSNLQDSAIEEDLSVKKSFVGARLHIENLSFAESPTLKVRLLNLEKDPACFCLWPGQPIDASQKKWTAGASHFSLALETSPNSTQLQSPRGPEMGLWNCVEGKDVSIEVAMVSADGKPLITIPPPGGIVRIGVACEQYISRASVEQLFFVLDLYSYFGKVSEKISIVKESKRQNTVSLTGGLLEKVPSDTAVKLALKDLQLKFLESSFTSTQDMPLVQFLGKDLSVKVTHRTLGGAIAVSSNIYWENIEVDCVDTDVEHEHENSWNGHLVSCNGSTPLRRVFWVVNGRHDEHSGSTLTPFLDISITHVIPLSEKDMECHSVSIVAYGTPGNWNGDGFPHLGRPDDIDVSVELRDWLFALEGREGVGTRILNNEDIGREERCWHTNFRTFRVIAKSTPKNVDSNGTENQCDAHKYPVDSIIVSVEGLQTVKPQMQKGTDSCNGLSTNGVHENGQMHGGVNIEANIVASEDKSVHDDLLNWVAESLKFSVKQPVEAVVTKDELQHLTFLCKSEIDAMGRIVAGVLRVLKLEESIGQATLNQLSNLGSEGFDKMFSPKASRAGSPKSSPFAASLDSMREISLRANLESTISSIEEASMELEAKCSALVSDLNDSESSAKHANELKQKLESLQSLMAKLRTQI</sequence>
<keyword evidence="1" id="KW-0175">Coiled coil</keyword>
<evidence type="ECO:0000313" key="3">
    <source>
        <dbReference type="Araport" id="AT3G20720"/>
    </source>
</evidence>
<evidence type="ECO:0000256" key="1">
    <source>
        <dbReference type="SAM" id="Coils"/>
    </source>
</evidence>
<keyword evidence="5" id="KW-1185">Reference proteome</keyword>
<dbReference type="EMBL" id="CP002686">
    <property type="protein sequence ID" value="AEE76415.1"/>
    <property type="molecule type" value="Genomic_DNA"/>
</dbReference>
<feature type="region of interest" description="Disordered" evidence="2">
    <location>
        <begin position="94"/>
        <end position="114"/>
    </location>
</feature>
<dbReference type="PANTHER" id="PTHR22774">
    <property type="entry name" value="CHOREIN N-TERMINAL DOMAIN-CONTAINING PROTEIN"/>
    <property type="match status" value="1"/>
</dbReference>
<dbReference type="ExpressionAtlas" id="F4JES7">
    <property type="expression patterns" value="baseline and differential"/>
</dbReference>
<organism evidence="4 5">
    <name type="scientific">Arabidopsis thaliana</name>
    <name type="common">Mouse-ear cress</name>
    <dbReference type="NCBI Taxonomy" id="3702"/>
    <lineage>
        <taxon>Eukaryota</taxon>
        <taxon>Viridiplantae</taxon>
        <taxon>Streptophyta</taxon>
        <taxon>Embryophyta</taxon>
        <taxon>Tracheophyta</taxon>
        <taxon>Spermatophyta</taxon>
        <taxon>Magnoliopsida</taxon>
        <taxon>eudicotyledons</taxon>
        <taxon>Gunneridae</taxon>
        <taxon>Pentapetalae</taxon>
        <taxon>rosids</taxon>
        <taxon>malvids</taxon>
        <taxon>Brassicales</taxon>
        <taxon>Brassicaceae</taxon>
        <taxon>Camelineae</taxon>
        <taxon>Arabidopsis</taxon>
    </lineage>
</organism>